<dbReference type="GO" id="GO:0004322">
    <property type="term" value="F:ferroxidase activity"/>
    <property type="evidence" value="ECO:0007669"/>
    <property type="project" value="UniProtKB-EC"/>
</dbReference>
<dbReference type="Pfam" id="PF01491">
    <property type="entry name" value="Frataxin_Cyay"/>
    <property type="match status" value="1"/>
</dbReference>
<dbReference type="GO" id="GO:0008199">
    <property type="term" value="F:ferric iron binding"/>
    <property type="evidence" value="ECO:0007669"/>
    <property type="project" value="InterPro"/>
</dbReference>
<dbReference type="InterPro" id="IPR036524">
    <property type="entry name" value="Frataxin/CyaY_sf"/>
</dbReference>
<dbReference type="InterPro" id="IPR020895">
    <property type="entry name" value="Frataxin_CS"/>
</dbReference>
<dbReference type="RefSeq" id="XP_033765151.1">
    <property type="nucleotide sequence ID" value="XM_033909260.1"/>
</dbReference>
<dbReference type="FunFam" id="3.30.920.10:FF:000004">
    <property type="entry name" value="Mitochondrial chaperone Frataxin"/>
    <property type="match status" value="1"/>
</dbReference>
<dbReference type="VEuPathDB" id="FungiDB:SPAR_D01180"/>
<evidence type="ECO:0000256" key="9">
    <source>
        <dbReference type="ARBA" id="ARBA00023004"/>
    </source>
</evidence>
<dbReference type="InterPro" id="IPR002908">
    <property type="entry name" value="Frataxin/CyaY"/>
</dbReference>
<dbReference type="EC" id="1.16.3.1" evidence="3"/>
<reference evidence="13" key="4">
    <citation type="submission" date="2025-08" db="UniProtKB">
        <authorList>
            <consortium name="RefSeq"/>
        </authorList>
    </citation>
    <scope>IDENTIFICATION</scope>
    <source>
        <strain evidence="13">CBS432</strain>
    </source>
</reference>
<comment type="catalytic activity">
    <reaction evidence="12">
        <text>4 Fe(2+) + O2 + 4 H(+) = 4 Fe(3+) + 2 H2O</text>
        <dbReference type="Rhea" id="RHEA:11148"/>
        <dbReference type="ChEBI" id="CHEBI:15377"/>
        <dbReference type="ChEBI" id="CHEBI:15378"/>
        <dbReference type="ChEBI" id="CHEBI:15379"/>
        <dbReference type="ChEBI" id="CHEBI:29033"/>
        <dbReference type="ChEBI" id="CHEBI:29034"/>
        <dbReference type="EC" id="1.16.3.1"/>
    </reaction>
</comment>
<sequence>MIKRSLASIVRSSSVLSRRSMIAAAGGRVRFCPVVAKNNNRTVNTFQKRFVESSTDGQVVPQEVLNLPLEKYHEEADIYLDNLLDSMEELSEAHPDCIPDVELSHGVMTLEIPAFGTYVINKQPPNKQIWLASPLSGPNRFDLLNGEWVSLRNGTKLTDILTEEVEKAIAKSQ</sequence>
<comment type="similarity">
    <text evidence="2">Belongs to the frataxin family.</text>
</comment>
<dbReference type="GO" id="GO:0016226">
    <property type="term" value="P:iron-sulfur cluster assembly"/>
    <property type="evidence" value="ECO:0007669"/>
    <property type="project" value="InterPro"/>
</dbReference>
<dbReference type="NCBIfam" id="TIGR03422">
    <property type="entry name" value="mito_frataxin"/>
    <property type="match status" value="1"/>
</dbReference>
<evidence type="ECO:0000256" key="1">
    <source>
        <dbReference type="ARBA" id="ARBA00004173"/>
    </source>
</evidence>
<dbReference type="InterPro" id="IPR017789">
    <property type="entry name" value="Frataxin"/>
</dbReference>
<evidence type="ECO:0000313" key="13">
    <source>
        <dbReference type="RefSeq" id="XP_033765151.1"/>
    </source>
</evidence>
<keyword evidence="9" id="KW-0408">Iron</keyword>
<dbReference type="GO" id="GO:0006826">
    <property type="term" value="P:iron ion transport"/>
    <property type="evidence" value="ECO:0007669"/>
    <property type="project" value="UniProtKB-KW"/>
</dbReference>
<dbReference type="KEGG" id="spao:SPAR_D01180"/>
<evidence type="ECO:0000256" key="12">
    <source>
        <dbReference type="ARBA" id="ARBA00047990"/>
    </source>
</evidence>
<comment type="subcellular location">
    <subcellularLocation>
        <location evidence="1">Mitochondrion</location>
    </subcellularLocation>
</comment>
<accession>A0A8B8UNB9</accession>
<organism evidence="13">
    <name type="scientific">Saccharomyces paradoxus</name>
    <name type="common">Yeast</name>
    <name type="synonym">Saccharomyces douglasii</name>
    <dbReference type="NCBI Taxonomy" id="27291"/>
    <lineage>
        <taxon>Eukaryota</taxon>
        <taxon>Fungi</taxon>
        <taxon>Dikarya</taxon>
        <taxon>Ascomycota</taxon>
        <taxon>Saccharomycotina</taxon>
        <taxon>Saccharomycetes</taxon>
        <taxon>Saccharomycetales</taxon>
        <taxon>Saccharomycetaceae</taxon>
        <taxon>Saccharomyces</taxon>
    </lineage>
</organism>
<keyword evidence="7" id="KW-0809">Transit peptide</keyword>
<evidence type="ECO:0000256" key="3">
    <source>
        <dbReference type="ARBA" id="ARBA00013107"/>
    </source>
</evidence>
<dbReference type="SUPFAM" id="SSF55387">
    <property type="entry name" value="Frataxin/Nqo15-like"/>
    <property type="match status" value="1"/>
</dbReference>
<dbReference type="GO" id="GO:0006879">
    <property type="term" value="P:intracellular iron ion homeostasis"/>
    <property type="evidence" value="ECO:0007669"/>
    <property type="project" value="UniProtKB-KW"/>
</dbReference>
<dbReference type="GO" id="GO:0051537">
    <property type="term" value="F:2 iron, 2 sulfur cluster binding"/>
    <property type="evidence" value="ECO:0007669"/>
    <property type="project" value="TreeGrafter"/>
</dbReference>
<evidence type="ECO:0000256" key="4">
    <source>
        <dbReference type="ARBA" id="ARBA00022434"/>
    </source>
</evidence>
<keyword evidence="11" id="KW-0496">Mitochondrion</keyword>
<dbReference type="Gene3D" id="3.30.920.10">
    <property type="entry name" value="Frataxin/CyaY"/>
    <property type="match status" value="1"/>
</dbReference>
<dbReference type="GeneID" id="54629365"/>
<gene>
    <name evidence="13" type="primary">YFH1</name>
    <name evidence="13" type="ORF">SPAR_D01180</name>
</gene>
<dbReference type="GO" id="GO:0034986">
    <property type="term" value="F:iron chaperone activity"/>
    <property type="evidence" value="ECO:0007669"/>
    <property type="project" value="TreeGrafter"/>
</dbReference>
<dbReference type="AlphaFoldDB" id="A0A8B8UNB9"/>
<keyword evidence="6" id="KW-0410">Iron transport</keyword>
<dbReference type="NCBIfam" id="TIGR03421">
    <property type="entry name" value="FeS_CyaY"/>
    <property type="match status" value="1"/>
</dbReference>
<dbReference type="GO" id="GO:0008198">
    <property type="term" value="F:ferrous iron binding"/>
    <property type="evidence" value="ECO:0007669"/>
    <property type="project" value="TreeGrafter"/>
</dbReference>
<name>A0A8B8UNB9_SACPA</name>
<evidence type="ECO:0000256" key="7">
    <source>
        <dbReference type="ARBA" id="ARBA00022946"/>
    </source>
</evidence>
<protein>
    <recommendedName>
        <fullName evidence="3">ferroxidase</fullName>
        <ecNumber evidence="3">1.16.3.1</ecNumber>
    </recommendedName>
</protein>
<dbReference type="PROSITE" id="PS01344">
    <property type="entry name" value="FRATAXIN_1"/>
    <property type="match status" value="1"/>
</dbReference>
<keyword evidence="8" id="KW-0560">Oxidoreductase</keyword>
<evidence type="ECO:0000256" key="10">
    <source>
        <dbReference type="ARBA" id="ARBA00023065"/>
    </source>
</evidence>
<reference evidence="13" key="1">
    <citation type="journal article" date="2017" name="Nat. Genet.">
        <title>Contrasting evolutionary genome dynamics between domesticated and wild yeasts.</title>
        <authorList>
            <person name="Yue J.X."/>
            <person name="Li J."/>
            <person name="Aigrain L."/>
            <person name="Hallin J."/>
            <person name="Persson K."/>
            <person name="Oliver K."/>
            <person name="Bergstrom A."/>
            <person name="Coupland P."/>
            <person name="Warringer J."/>
            <person name="Lagomarsino M.C."/>
            <person name="Fischer G."/>
            <person name="Durbin R."/>
            <person name="Liti G."/>
        </authorList>
    </citation>
    <scope>NUCLEOTIDE SEQUENCE</scope>
    <source>
        <strain evidence="13">CBS432</strain>
    </source>
</reference>
<dbReference type="PANTHER" id="PTHR16821:SF2">
    <property type="entry name" value="FRATAXIN, MITOCHONDRIAL"/>
    <property type="match status" value="1"/>
</dbReference>
<dbReference type="GO" id="GO:0005739">
    <property type="term" value="C:mitochondrion"/>
    <property type="evidence" value="ECO:0007669"/>
    <property type="project" value="UniProtKB-SubCell"/>
</dbReference>
<proteinExistence type="inferred from homology"/>
<dbReference type="SMART" id="SM01219">
    <property type="entry name" value="Frataxin_Cyay"/>
    <property type="match status" value="1"/>
</dbReference>
<evidence type="ECO:0000256" key="6">
    <source>
        <dbReference type="ARBA" id="ARBA00022496"/>
    </source>
</evidence>
<reference evidence="13" key="3">
    <citation type="submission" date="2025-07" db="EMBL/GenBank/DDBJ databases">
        <authorList>
            <consortium name="NCBI Genome Project"/>
        </authorList>
    </citation>
    <scope>NUCLEOTIDE SEQUENCE</scope>
    <source>
        <strain evidence="13">CBS432</strain>
    </source>
</reference>
<dbReference type="PROSITE" id="PS50810">
    <property type="entry name" value="FRATAXIN_2"/>
    <property type="match status" value="1"/>
</dbReference>
<keyword evidence="10" id="KW-0406">Ion transport</keyword>
<keyword evidence="5" id="KW-0813">Transport</keyword>
<dbReference type="PANTHER" id="PTHR16821">
    <property type="entry name" value="FRATAXIN"/>
    <property type="match status" value="1"/>
</dbReference>
<evidence type="ECO:0000256" key="11">
    <source>
        <dbReference type="ARBA" id="ARBA00023128"/>
    </source>
</evidence>
<evidence type="ECO:0000256" key="5">
    <source>
        <dbReference type="ARBA" id="ARBA00022448"/>
    </source>
</evidence>
<evidence type="ECO:0000256" key="8">
    <source>
        <dbReference type="ARBA" id="ARBA00023002"/>
    </source>
</evidence>
<evidence type="ECO:0000256" key="2">
    <source>
        <dbReference type="ARBA" id="ARBA00008183"/>
    </source>
</evidence>
<keyword evidence="4" id="KW-0409">Iron storage</keyword>
<dbReference type="OrthoDB" id="1897642at2759"/>
<reference evidence="13" key="2">
    <citation type="submission" date="2020-01" db="EMBL/GenBank/DDBJ databases">
        <title>Population-level Yeast Reference Genomes.</title>
        <authorList>
            <person name="Yue J.-X."/>
        </authorList>
    </citation>
    <scope>NUCLEOTIDE SEQUENCE</scope>
    <source>
        <strain evidence="13">CBS432</strain>
    </source>
</reference>